<evidence type="ECO:0000313" key="7">
    <source>
        <dbReference type="EMBL" id="MFC2949227.1"/>
    </source>
</evidence>
<keyword evidence="8" id="KW-1185">Reference proteome</keyword>
<name>A0ABV7A846_9BACI</name>
<keyword evidence="5" id="KW-0732">Signal</keyword>
<evidence type="ECO:0000256" key="3">
    <source>
        <dbReference type="ARBA" id="ARBA00022475"/>
    </source>
</evidence>
<dbReference type="Proteomes" id="UP001595387">
    <property type="component" value="Unassembled WGS sequence"/>
</dbReference>
<evidence type="ECO:0000313" key="8">
    <source>
        <dbReference type="Proteomes" id="UP001595387"/>
    </source>
</evidence>
<evidence type="ECO:0000259" key="6">
    <source>
        <dbReference type="Pfam" id="PF04069"/>
    </source>
</evidence>
<gene>
    <name evidence="7" type="ORF">ACFODW_12965</name>
</gene>
<evidence type="ECO:0000256" key="4">
    <source>
        <dbReference type="ARBA" id="ARBA00023136"/>
    </source>
</evidence>
<organism evidence="7 8">
    <name type="scientific">Virgibacillus sediminis</name>
    <dbReference type="NCBI Taxonomy" id="202260"/>
    <lineage>
        <taxon>Bacteria</taxon>
        <taxon>Bacillati</taxon>
        <taxon>Bacillota</taxon>
        <taxon>Bacilli</taxon>
        <taxon>Bacillales</taxon>
        <taxon>Bacillaceae</taxon>
        <taxon>Virgibacillus</taxon>
    </lineage>
</organism>
<keyword evidence="2" id="KW-0813">Transport</keyword>
<dbReference type="Gene3D" id="3.40.190.100">
    <property type="entry name" value="Glycine betaine-binding periplasmic protein, domain 2"/>
    <property type="match status" value="1"/>
</dbReference>
<dbReference type="EMBL" id="JBHRRZ010000033">
    <property type="protein sequence ID" value="MFC2949227.1"/>
    <property type="molecule type" value="Genomic_DNA"/>
</dbReference>
<dbReference type="PANTHER" id="PTHR47737:SF1">
    <property type="entry name" value="GLYCINE BETAINE_PROLINE BETAINE TRANSPORT SYSTEM PERMEASE PROTEIN PROW"/>
    <property type="match status" value="1"/>
</dbReference>
<proteinExistence type="predicted"/>
<reference evidence="8" key="1">
    <citation type="journal article" date="2019" name="Int. J. Syst. Evol. Microbiol.">
        <title>The Global Catalogue of Microorganisms (GCM) 10K type strain sequencing project: providing services to taxonomists for standard genome sequencing and annotation.</title>
        <authorList>
            <consortium name="The Broad Institute Genomics Platform"/>
            <consortium name="The Broad Institute Genome Sequencing Center for Infectious Disease"/>
            <person name="Wu L."/>
            <person name="Ma J."/>
        </authorList>
    </citation>
    <scope>NUCLEOTIDE SEQUENCE [LARGE SCALE GENOMIC DNA]</scope>
    <source>
        <strain evidence="8">KCTC 13193</strain>
    </source>
</reference>
<protein>
    <submittedName>
        <fullName evidence="7">Glycine betaine ABC transporter substrate-binding protein</fullName>
    </submittedName>
</protein>
<feature type="domain" description="ABC-type glycine betaine transport system substrate-binding" evidence="6">
    <location>
        <begin position="36"/>
        <end position="178"/>
    </location>
</feature>
<dbReference type="SUPFAM" id="SSF53850">
    <property type="entry name" value="Periplasmic binding protein-like II"/>
    <property type="match status" value="2"/>
</dbReference>
<sequence>MFNNKWKKLGVIAGLSLSLIAAGCGTSGGDAQTETSVSEEMEYTITGIEPGAGQTETNEIALSEYDSLAGWQQELSSTGAMLTELDDAIDKEEPIVISAWSPHYMFANWDIKYLEDPKGIYGEEESITTIARKGLKEDMPEAHTILDRFEWELADVESGLLEAQEKSFEEVAQEWVNENQETVAEWTEGVDPVDGTPIELVLTPWDAETFTNNIAKVILEQQGYSVTLTPVDPAVMFEAIADGSADASLAPWMPSTHGELYAEYEGQFEDLGPNVDGAKIGLAVPAYMDIDSIEDLEPKE</sequence>
<evidence type="ECO:0000256" key="5">
    <source>
        <dbReference type="SAM" id="SignalP"/>
    </source>
</evidence>
<evidence type="ECO:0000256" key="1">
    <source>
        <dbReference type="ARBA" id="ARBA00004236"/>
    </source>
</evidence>
<dbReference type="PANTHER" id="PTHR47737">
    <property type="entry name" value="GLYCINE BETAINE/PROLINE BETAINE TRANSPORT SYSTEM PERMEASE PROTEIN PROW"/>
    <property type="match status" value="1"/>
</dbReference>
<comment type="subcellular location">
    <subcellularLocation>
        <location evidence="1">Cell membrane</location>
    </subcellularLocation>
</comment>
<feature type="signal peptide" evidence="5">
    <location>
        <begin position="1"/>
        <end position="23"/>
    </location>
</feature>
<comment type="caution">
    <text evidence="7">The sequence shown here is derived from an EMBL/GenBank/DDBJ whole genome shotgun (WGS) entry which is preliminary data.</text>
</comment>
<evidence type="ECO:0000256" key="2">
    <source>
        <dbReference type="ARBA" id="ARBA00022448"/>
    </source>
</evidence>
<accession>A0ABV7A846</accession>
<dbReference type="Gene3D" id="3.10.105.10">
    <property type="entry name" value="Dipeptide-binding Protein, Domain 3"/>
    <property type="match status" value="1"/>
</dbReference>
<keyword evidence="4" id="KW-0472">Membrane</keyword>
<dbReference type="PROSITE" id="PS51257">
    <property type="entry name" value="PROKAR_LIPOPROTEIN"/>
    <property type="match status" value="1"/>
</dbReference>
<feature type="domain" description="ABC-type glycine betaine transport system substrate-binding" evidence="6">
    <location>
        <begin position="197"/>
        <end position="297"/>
    </location>
</feature>
<dbReference type="Pfam" id="PF04069">
    <property type="entry name" value="OpuAC"/>
    <property type="match status" value="2"/>
</dbReference>
<feature type="chain" id="PRO_5046398210" evidence="5">
    <location>
        <begin position="24"/>
        <end position="300"/>
    </location>
</feature>
<dbReference type="InterPro" id="IPR007210">
    <property type="entry name" value="ABC_Gly_betaine_transp_sub-bd"/>
</dbReference>
<keyword evidence="3" id="KW-1003">Cell membrane</keyword>
<dbReference type="RefSeq" id="WP_390307118.1">
    <property type="nucleotide sequence ID" value="NZ_JBHRRZ010000033.1"/>
</dbReference>